<name>A0A0D0APR7_9AGAM</name>
<dbReference type="HOGENOM" id="CLU_1918474_0_0_1"/>
<dbReference type="OrthoDB" id="10304704at2759"/>
<keyword evidence="2" id="KW-1185">Reference proteome</keyword>
<sequence>MPASPIILSHLCRSSLPSCTRWIQPVLFSLWLLFKHRLDLKVNCICAIQRNLSVKEGVVRNARARIVLHRRFIKVQHLANHCIPRITFSFHRYRSETRLELDSELETVSIETGMRNNFQRLSRPHTVPRQGK</sequence>
<gene>
    <name evidence="1" type="ORF">CY34DRAFT_788776</name>
</gene>
<accession>A0A0D0APR7</accession>
<reference evidence="1 2" key="1">
    <citation type="submission" date="2014-04" db="EMBL/GenBank/DDBJ databases">
        <authorList>
            <consortium name="DOE Joint Genome Institute"/>
            <person name="Kuo A."/>
            <person name="Ruytinx J."/>
            <person name="Rineau F."/>
            <person name="Colpaert J."/>
            <person name="Kohler A."/>
            <person name="Nagy L.G."/>
            <person name="Floudas D."/>
            <person name="Copeland A."/>
            <person name="Barry K.W."/>
            <person name="Cichocki N."/>
            <person name="Veneault-Fourrey C."/>
            <person name="LaButti K."/>
            <person name="Lindquist E.A."/>
            <person name="Lipzen A."/>
            <person name="Lundell T."/>
            <person name="Morin E."/>
            <person name="Murat C."/>
            <person name="Sun H."/>
            <person name="Tunlid A."/>
            <person name="Henrissat B."/>
            <person name="Grigoriev I.V."/>
            <person name="Hibbett D.S."/>
            <person name="Martin F."/>
            <person name="Nordberg H.P."/>
            <person name="Cantor M.N."/>
            <person name="Hua S.X."/>
        </authorList>
    </citation>
    <scope>NUCLEOTIDE SEQUENCE [LARGE SCALE GENOMIC DNA]</scope>
    <source>
        <strain evidence="1 2">UH-Slu-Lm8-n1</strain>
    </source>
</reference>
<proteinExistence type="predicted"/>
<dbReference type="InParanoid" id="A0A0D0APR7"/>
<reference evidence="2" key="2">
    <citation type="submission" date="2015-01" db="EMBL/GenBank/DDBJ databases">
        <title>Evolutionary Origins and Diversification of the Mycorrhizal Mutualists.</title>
        <authorList>
            <consortium name="DOE Joint Genome Institute"/>
            <consortium name="Mycorrhizal Genomics Consortium"/>
            <person name="Kohler A."/>
            <person name="Kuo A."/>
            <person name="Nagy L.G."/>
            <person name="Floudas D."/>
            <person name="Copeland A."/>
            <person name="Barry K.W."/>
            <person name="Cichocki N."/>
            <person name="Veneault-Fourrey C."/>
            <person name="LaButti K."/>
            <person name="Lindquist E.A."/>
            <person name="Lipzen A."/>
            <person name="Lundell T."/>
            <person name="Morin E."/>
            <person name="Murat C."/>
            <person name="Riley R."/>
            <person name="Ohm R."/>
            <person name="Sun H."/>
            <person name="Tunlid A."/>
            <person name="Henrissat B."/>
            <person name="Grigoriev I.V."/>
            <person name="Hibbett D.S."/>
            <person name="Martin F."/>
        </authorList>
    </citation>
    <scope>NUCLEOTIDE SEQUENCE [LARGE SCALE GENOMIC DNA]</scope>
    <source>
        <strain evidence="2">UH-Slu-Lm8-n1</strain>
    </source>
</reference>
<dbReference type="Proteomes" id="UP000054485">
    <property type="component" value="Unassembled WGS sequence"/>
</dbReference>
<protein>
    <submittedName>
        <fullName evidence="1">Uncharacterized protein</fullName>
    </submittedName>
</protein>
<evidence type="ECO:0000313" key="2">
    <source>
        <dbReference type="Proteomes" id="UP000054485"/>
    </source>
</evidence>
<evidence type="ECO:0000313" key="1">
    <source>
        <dbReference type="EMBL" id="KIK33943.1"/>
    </source>
</evidence>
<organism evidence="1 2">
    <name type="scientific">Suillus luteus UH-Slu-Lm8-n1</name>
    <dbReference type="NCBI Taxonomy" id="930992"/>
    <lineage>
        <taxon>Eukaryota</taxon>
        <taxon>Fungi</taxon>
        <taxon>Dikarya</taxon>
        <taxon>Basidiomycota</taxon>
        <taxon>Agaricomycotina</taxon>
        <taxon>Agaricomycetes</taxon>
        <taxon>Agaricomycetidae</taxon>
        <taxon>Boletales</taxon>
        <taxon>Suillineae</taxon>
        <taxon>Suillaceae</taxon>
        <taxon>Suillus</taxon>
    </lineage>
</organism>
<dbReference type="EMBL" id="KN835839">
    <property type="protein sequence ID" value="KIK33943.1"/>
    <property type="molecule type" value="Genomic_DNA"/>
</dbReference>
<dbReference type="AlphaFoldDB" id="A0A0D0APR7"/>
<feature type="non-terminal residue" evidence="1">
    <location>
        <position position="1"/>
    </location>
</feature>